<keyword evidence="3" id="KW-0808">Transferase</keyword>
<gene>
    <name evidence="3" type="ORF">SAMN04488132_11230</name>
</gene>
<dbReference type="AlphaFoldDB" id="A0A1T4RFW5"/>
<dbReference type="PANTHER" id="PTHR34220">
    <property type="entry name" value="SENSOR HISTIDINE KINASE YPDA"/>
    <property type="match status" value="1"/>
</dbReference>
<dbReference type="GO" id="GO:0016020">
    <property type="term" value="C:membrane"/>
    <property type="evidence" value="ECO:0007669"/>
    <property type="project" value="InterPro"/>
</dbReference>
<feature type="transmembrane region" description="Helical" evidence="1">
    <location>
        <begin position="12"/>
        <end position="31"/>
    </location>
</feature>
<dbReference type="InterPro" id="IPR050640">
    <property type="entry name" value="Bact_2-comp_sensor_kinase"/>
</dbReference>
<name>A0A1T4RFW5_9BACT</name>
<dbReference type="EMBL" id="FUWH01000012">
    <property type="protein sequence ID" value="SKA14892.1"/>
    <property type="molecule type" value="Genomic_DNA"/>
</dbReference>
<dbReference type="OrthoDB" id="9809908at2"/>
<feature type="transmembrane region" description="Helical" evidence="1">
    <location>
        <begin position="73"/>
        <end position="94"/>
    </location>
</feature>
<dbReference type="GO" id="GO:0000155">
    <property type="term" value="F:phosphorelay sensor kinase activity"/>
    <property type="evidence" value="ECO:0007669"/>
    <property type="project" value="InterPro"/>
</dbReference>
<evidence type="ECO:0000313" key="3">
    <source>
        <dbReference type="EMBL" id="SKA14892.1"/>
    </source>
</evidence>
<keyword evidence="4" id="KW-1185">Reference proteome</keyword>
<keyword evidence="1" id="KW-0812">Transmembrane</keyword>
<feature type="transmembrane region" description="Helical" evidence="1">
    <location>
        <begin position="120"/>
        <end position="137"/>
    </location>
</feature>
<feature type="transmembrane region" description="Helical" evidence="1">
    <location>
        <begin position="37"/>
        <end position="52"/>
    </location>
</feature>
<dbReference type="Proteomes" id="UP000190888">
    <property type="component" value="Unassembled WGS sequence"/>
</dbReference>
<dbReference type="RefSeq" id="WP_078832544.1">
    <property type="nucleotide sequence ID" value="NZ_FUWH01000012.1"/>
</dbReference>
<dbReference type="PANTHER" id="PTHR34220:SF7">
    <property type="entry name" value="SENSOR HISTIDINE KINASE YPDA"/>
    <property type="match status" value="1"/>
</dbReference>
<sequence>MRDTRLRIFGQLVINIVSFVCFYLMSVTEYGIDPYKLIFYTIITTFIVWELLRLGIMLTRKFYPGIALTKRRLWIVSLITMLIVVIIPYIKFFLGELIDLYPTPQGPIQFYPYLRLMGQNIFYCIFIAAIYEAMYFFDQWKILEKEKEAMRRENLRAQFASLKGQVQPHFLFNTLNTLSSLIHKDADRAERFVEGMSDVYRYVLKAGDQLTVPLSEELDFIHAYADLLTSRFGKGFELTINVDDDHGNYLLPPLCLQLLVENAVKHNAILPDSPLQVTIETKNEHLVVTNNINKKHISVPSEKKGLSSIITRYRLLHQPDITIVESATSFTVTLPLLKHPVYESADH</sequence>
<dbReference type="STRING" id="413434.SAMN04488132_11230"/>
<proteinExistence type="predicted"/>
<dbReference type="Pfam" id="PF06580">
    <property type="entry name" value="His_kinase"/>
    <property type="match status" value="1"/>
</dbReference>
<protein>
    <submittedName>
        <fullName evidence="3">Histidine kinase</fullName>
    </submittedName>
</protein>
<feature type="domain" description="Signal transduction histidine kinase internal region" evidence="2">
    <location>
        <begin position="157"/>
        <end position="234"/>
    </location>
</feature>
<keyword evidence="1" id="KW-1133">Transmembrane helix</keyword>
<keyword evidence="3" id="KW-0418">Kinase</keyword>
<evidence type="ECO:0000256" key="1">
    <source>
        <dbReference type="SAM" id="Phobius"/>
    </source>
</evidence>
<keyword evidence="1" id="KW-0472">Membrane</keyword>
<accession>A0A1T4RFW5</accession>
<evidence type="ECO:0000259" key="2">
    <source>
        <dbReference type="Pfam" id="PF06580"/>
    </source>
</evidence>
<dbReference type="InterPro" id="IPR010559">
    <property type="entry name" value="Sig_transdc_His_kin_internal"/>
</dbReference>
<reference evidence="3 4" key="1">
    <citation type="submission" date="2017-02" db="EMBL/GenBank/DDBJ databases">
        <authorList>
            <person name="Peterson S.W."/>
        </authorList>
    </citation>
    <scope>NUCLEOTIDE SEQUENCE [LARGE SCALE GENOMIC DNA]</scope>
    <source>
        <strain evidence="3 4">DSM 22335</strain>
    </source>
</reference>
<organism evidence="3 4">
    <name type="scientific">Sediminibacterium ginsengisoli</name>
    <dbReference type="NCBI Taxonomy" id="413434"/>
    <lineage>
        <taxon>Bacteria</taxon>
        <taxon>Pseudomonadati</taxon>
        <taxon>Bacteroidota</taxon>
        <taxon>Chitinophagia</taxon>
        <taxon>Chitinophagales</taxon>
        <taxon>Chitinophagaceae</taxon>
        <taxon>Sediminibacterium</taxon>
    </lineage>
</organism>
<evidence type="ECO:0000313" key="4">
    <source>
        <dbReference type="Proteomes" id="UP000190888"/>
    </source>
</evidence>